<dbReference type="Pfam" id="PF07727">
    <property type="entry name" value="RVT_2"/>
    <property type="match status" value="1"/>
</dbReference>
<keyword evidence="1" id="KW-0378">Hydrolase</keyword>
<dbReference type="SUPFAM" id="SSF56672">
    <property type="entry name" value="DNA/RNA polymerases"/>
    <property type="match status" value="1"/>
</dbReference>
<sequence>MDVKTAFLNGELNEVVYVSQPEGFVDPDLPTHVYRLKKSLYGLKQAPRAWYDKLSRFFMSTGFSEGVVDPTLFTRKTGKHILLVQIYVDDIIFASTNPNSPMYLSASRPDNVLLVCYVCPRFSKKPLTSYKRKDSKLKDISTGSPPNTETKAVIDPVVHIVLWYLDSGCSRHMTDDRSKLINYVEKFIGTVRFGNDQFAAIVGYGDYKFGDTIITRRTASIRESDTSVLEDLKALNWKTCQGGPAFKLLKGTRSNYDELEYDFEECFKALSEKLDWENPEGSDYPFDLTNPLPLVMSGNCQKALKTWFHIYGFLLKLPMINMRYGVSHIGENNVEVMRKHGYGYLKEIIVRKADNDLYRFKEGDFLRLRNNDIEDMLLLVVKNRLTNLSGNDVFDFAIALRMFTKSLVIQKRVKDLHLGVKSYQKKINVTKPETTRPGLRKRDPFTPYQDPQGFIYVDNQERNRLMRSDELYKFSDGILTRLLSSLEDITNNINVDYLPKRRWST</sequence>
<keyword evidence="1" id="KW-0064">Aspartyl protease</keyword>
<dbReference type="EMBL" id="BQNB010013165">
    <property type="protein sequence ID" value="GJT12652.1"/>
    <property type="molecule type" value="Genomic_DNA"/>
</dbReference>
<dbReference type="InterPro" id="IPR054722">
    <property type="entry name" value="PolX-like_BBD"/>
</dbReference>
<name>A0ABQ5BFS9_9ASTR</name>
<keyword evidence="4" id="KW-0548">Nucleotidyltransferase</keyword>
<accession>A0ABQ5BFS9</accession>
<keyword evidence="5" id="KW-1185">Reference proteome</keyword>
<feature type="domain" description="Retrovirus-related Pol polyprotein from transposon TNT 1-94-like beta-barrel" evidence="3">
    <location>
        <begin position="163"/>
        <end position="209"/>
    </location>
</feature>
<keyword evidence="4" id="KW-0808">Transferase</keyword>
<comment type="caution">
    <text evidence="4">The sequence shown here is derived from an EMBL/GenBank/DDBJ whole genome shotgun (WGS) entry which is preliminary data.</text>
</comment>
<evidence type="ECO:0000256" key="1">
    <source>
        <dbReference type="ARBA" id="ARBA00022750"/>
    </source>
</evidence>
<dbReference type="InterPro" id="IPR043502">
    <property type="entry name" value="DNA/RNA_pol_sf"/>
</dbReference>
<keyword evidence="4" id="KW-0695">RNA-directed DNA polymerase</keyword>
<dbReference type="InterPro" id="IPR013103">
    <property type="entry name" value="RVT_2"/>
</dbReference>
<gene>
    <name evidence="4" type="ORF">Tco_0859694</name>
</gene>
<organism evidence="4 5">
    <name type="scientific">Tanacetum coccineum</name>
    <dbReference type="NCBI Taxonomy" id="301880"/>
    <lineage>
        <taxon>Eukaryota</taxon>
        <taxon>Viridiplantae</taxon>
        <taxon>Streptophyta</taxon>
        <taxon>Embryophyta</taxon>
        <taxon>Tracheophyta</taxon>
        <taxon>Spermatophyta</taxon>
        <taxon>Magnoliopsida</taxon>
        <taxon>eudicotyledons</taxon>
        <taxon>Gunneridae</taxon>
        <taxon>Pentapetalae</taxon>
        <taxon>asterids</taxon>
        <taxon>campanulids</taxon>
        <taxon>Asterales</taxon>
        <taxon>Asteraceae</taxon>
        <taxon>Asteroideae</taxon>
        <taxon>Anthemideae</taxon>
        <taxon>Anthemidinae</taxon>
        <taxon>Tanacetum</taxon>
    </lineage>
</organism>
<evidence type="ECO:0000313" key="5">
    <source>
        <dbReference type="Proteomes" id="UP001151760"/>
    </source>
</evidence>
<evidence type="ECO:0000313" key="4">
    <source>
        <dbReference type="EMBL" id="GJT12652.1"/>
    </source>
</evidence>
<reference evidence="4" key="1">
    <citation type="journal article" date="2022" name="Int. J. Mol. Sci.">
        <title>Draft Genome of Tanacetum Coccineum: Genomic Comparison of Closely Related Tanacetum-Family Plants.</title>
        <authorList>
            <person name="Yamashiro T."/>
            <person name="Shiraishi A."/>
            <person name="Nakayama K."/>
            <person name="Satake H."/>
        </authorList>
    </citation>
    <scope>NUCLEOTIDE SEQUENCE</scope>
</reference>
<dbReference type="Pfam" id="PF22936">
    <property type="entry name" value="Pol_BBD"/>
    <property type="match status" value="1"/>
</dbReference>
<protein>
    <submittedName>
        <fullName evidence="4">Reverse transcriptase domain-containing protein</fullName>
    </submittedName>
</protein>
<dbReference type="Proteomes" id="UP001151760">
    <property type="component" value="Unassembled WGS sequence"/>
</dbReference>
<evidence type="ECO:0000259" key="2">
    <source>
        <dbReference type="Pfam" id="PF07727"/>
    </source>
</evidence>
<feature type="domain" description="Reverse transcriptase Ty1/copia-type" evidence="2">
    <location>
        <begin position="1"/>
        <end position="97"/>
    </location>
</feature>
<evidence type="ECO:0000259" key="3">
    <source>
        <dbReference type="Pfam" id="PF22936"/>
    </source>
</evidence>
<reference evidence="4" key="2">
    <citation type="submission" date="2022-01" db="EMBL/GenBank/DDBJ databases">
        <authorList>
            <person name="Yamashiro T."/>
            <person name="Shiraishi A."/>
            <person name="Satake H."/>
            <person name="Nakayama K."/>
        </authorList>
    </citation>
    <scope>NUCLEOTIDE SEQUENCE</scope>
</reference>
<dbReference type="GO" id="GO:0003964">
    <property type="term" value="F:RNA-directed DNA polymerase activity"/>
    <property type="evidence" value="ECO:0007669"/>
    <property type="project" value="UniProtKB-KW"/>
</dbReference>
<proteinExistence type="predicted"/>
<keyword evidence="1" id="KW-0645">Protease</keyword>